<protein>
    <recommendedName>
        <fullName evidence="9">Luciferin 4-monooxygenase</fullName>
    </recommendedName>
</protein>
<evidence type="ECO:0000256" key="2">
    <source>
        <dbReference type="ARBA" id="ARBA00006432"/>
    </source>
</evidence>
<reference evidence="7" key="1">
    <citation type="journal article" date="2023" name="Insect Mol. Biol.">
        <title>Genome sequencing provides insights into the evolution of gene families encoding plant cell wall-degrading enzymes in longhorned beetles.</title>
        <authorList>
            <person name="Shin N.R."/>
            <person name="Okamura Y."/>
            <person name="Kirsch R."/>
            <person name="Pauchet Y."/>
        </authorList>
    </citation>
    <scope>NUCLEOTIDE SEQUENCE</scope>
    <source>
        <strain evidence="7">AMC_N1</strain>
    </source>
</reference>
<dbReference type="PANTHER" id="PTHR24096:SF149">
    <property type="entry name" value="AMP-BINDING DOMAIN-CONTAINING PROTEIN-RELATED"/>
    <property type="match status" value="1"/>
</dbReference>
<dbReference type="InterPro" id="IPR020845">
    <property type="entry name" value="AMP-binding_CS"/>
</dbReference>
<dbReference type="Gene3D" id="3.40.50.12780">
    <property type="entry name" value="N-terminal domain of ligase-like"/>
    <property type="match status" value="1"/>
</dbReference>
<dbReference type="InterPro" id="IPR025110">
    <property type="entry name" value="AMP-bd_C"/>
</dbReference>
<organism evidence="7 8">
    <name type="scientific">Aromia moschata</name>
    <dbReference type="NCBI Taxonomy" id="1265417"/>
    <lineage>
        <taxon>Eukaryota</taxon>
        <taxon>Metazoa</taxon>
        <taxon>Ecdysozoa</taxon>
        <taxon>Arthropoda</taxon>
        <taxon>Hexapoda</taxon>
        <taxon>Insecta</taxon>
        <taxon>Pterygota</taxon>
        <taxon>Neoptera</taxon>
        <taxon>Endopterygota</taxon>
        <taxon>Coleoptera</taxon>
        <taxon>Polyphaga</taxon>
        <taxon>Cucujiformia</taxon>
        <taxon>Chrysomeloidea</taxon>
        <taxon>Cerambycidae</taxon>
        <taxon>Cerambycinae</taxon>
        <taxon>Callichromatini</taxon>
        <taxon>Aromia</taxon>
    </lineage>
</organism>
<accession>A0AAV8YJH2</accession>
<dbReference type="PANTHER" id="PTHR24096">
    <property type="entry name" value="LONG-CHAIN-FATTY-ACID--COA LIGASE"/>
    <property type="match status" value="1"/>
</dbReference>
<evidence type="ECO:0000256" key="3">
    <source>
        <dbReference type="ARBA" id="ARBA00022598"/>
    </source>
</evidence>
<keyword evidence="4" id="KW-0576">Peroxisome</keyword>
<evidence type="ECO:0000256" key="4">
    <source>
        <dbReference type="ARBA" id="ARBA00023140"/>
    </source>
</evidence>
<comment type="similarity">
    <text evidence="2">Belongs to the ATP-dependent AMP-binding enzyme family.</text>
</comment>
<dbReference type="AlphaFoldDB" id="A0AAV8YJH2"/>
<comment type="subcellular location">
    <subcellularLocation>
        <location evidence="1">Peroxisome</location>
    </subcellularLocation>
</comment>
<proteinExistence type="inferred from homology"/>
<dbReference type="InterPro" id="IPR000873">
    <property type="entry name" value="AMP-dep_synth/lig_dom"/>
</dbReference>
<gene>
    <name evidence="7" type="ORF">NQ318_012317</name>
</gene>
<dbReference type="InterPro" id="IPR042099">
    <property type="entry name" value="ANL_N_sf"/>
</dbReference>
<dbReference type="Gene3D" id="3.30.300.30">
    <property type="match status" value="1"/>
</dbReference>
<sequence>MDDRGCFHTEPEEVSNNNCIIDVPLDFELEHRGLGYLYFSNMKKYKHKIAQYLADKNEEDSYQDLLKRSVRTALELKRRNITRDDIVMICSYNHKNSCIPFIASTFLRVPVASLDPTLSLMDTTHLMNEVKPKIIFVVPEALKLIETSLNETGVDAEIVVFGNSDVYAEFSDFLQSNEKEDNFIPESVTSLRETAVIFFSSGTTGLPKGIMTSHYALVCQAIMLKNCEMHVNAVNLTYASLYWISAVLFLSVSILCGAGRVVCRYSNSKITWFLIEKYKVTSLALAPTLVSDLIKGGRPDAVDTSSLLSCVVGGGSVSATQMNQIRDLLPGTFVFLAYGQTEVAGILTIFQLNQVSHTLALHYKPESSGKPVAGIAYKVVDLETGKLCGPNEKGELRVKTDYVMNGYYGRDSSDSFDSDGWLRTGDIVYYDEEQCFFVVDRIKEMLKYKSWHVPPAMIEQIIVSHPAVNRAVVIGIPNEEDGDHPMALVMVNTMFNGDVHPEDIEIFVAERVPDRMKLRGGVKFIDSIPLTPSGKVKRRDIREMVQQGLI</sequence>
<comment type="caution">
    <text evidence="7">The sequence shown here is derived from an EMBL/GenBank/DDBJ whole genome shotgun (WGS) entry which is preliminary data.</text>
</comment>
<dbReference type="Pfam" id="PF00501">
    <property type="entry name" value="AMP-binding"/>
    <property type="match status" value="1"/>
</dbReference>
<evidence type="ECO:0008006" key="9">
    <source>
        <dbReference type="Google" id="ProtNLM"/>
    </source>
</evidence>
<dbReference type="Pfam" id="PF13193">
    <property type="entry name" value="AMP-binding_C"/>
    <property type="match status" value="1"/>
</dbReference>
<dbReference type="GO" id="GO:0016405">
    <property type="term" value="F:CoA-ligase activity"/>
    <property type="evidence" value="ECO:0007669"/>
    <property type="project" value="TreeGrafter"/>
</dbReference>
<evidence type="ECO:0000259" key="6">
    <source>
        <dbReference type="Pfam" id="PF13193"/>
    </source>
</evidence>
<name>A0AAV8YJH2_9CUCU</name>
<evidence type="ECO:0000259" key="5">
    <source>
        <dbReference type="Pfam" id="PF00501"/>
    </source>
</evidence>
<evidence type="ECO:0000313" key="8">
    <source>
        <dbReference type="Proteomes" id="UP001162162"/>
    </source>
</evidence>
<keyword evidence="3" id="KW-0436">Ligase</keyword>
<dbReference type="SUPFAM" id="SSF56801">
    <property type="entry name" value="Acetyl-CoA synthetase-like"/>
    <property type="match status" value="1"/>
</dbReference>
<keyword evidence="8" id="KW-1185">Reference proteome</keyword>
<dbReference type="PROSITE" id="PS00455">
    <property type="entry name" value="AMP_BINDING"/>
    <property type="match status" value="1"/>
</dbReference>
<dbReference type="GO" id="GO:0005777">
    <property type="term" value="C:peroxisome"/>
    <property type="evidence" value="ECO:0007669"/>
    <property type="project" value="UniProtKB-SubCell"/>
</dbReference>
<evidence type="ECO:0000313" key="7">
    <source>
        <dbReference type="EMBL" id="KAJ8951646.1"/>
    </source>
</evidence>
<feature type="domain" description="AMP-binding enzyme C-terminal" evidence="6">
    <location>
        <begin position="458"/>
        <end position="535"/>
    </location>
</feature>
<dbReference type="Proteomes" id="UP001162162">
    <property type="component" value="Unassembled WGS sequence"/>
</dbReference>
<evidence type="ECO:0000256" key="1">
    <source>
        <dbReference type="ARBA" id="ARBA00004275"/>
    </source>
</evidence>
<feature type="domain" description="AMP-dependent synthetase/ligase" evidence="5">
    <location>
        <begin position="42"/>
        <end position="408"/>
    </location>
</feature>
<dbReference type="InterPro" id="IPR045851">
    <property type="entry name" value="AMP-bd_C_sf"/>
</dbReference>
<dbReference type="EMBL" id="JAPWTK010000081">
    <property type="protein sequence ID" value="KAJ8951646.1"/>
    <property type="molecule type" value="Genomic_DNA"/>
</dbReference>